<accession>A0A6M3MGI5</accession>
<evidence type="ECO:0008006" key="2">
    <source>
        <dbReference type="Google" id="ProtNLM"/>
    </source>
</evidence>
<reference evidence="1" key="1">
    <citation type="submission" date="2020-03" db="EMBL/GenBank/DDBJ databases">
        <title>The deep terrestrial virosphere.</title>
        <authorList>
            <person name="Holmfeldt K."/>
            <person name="Nilsson E."/>
            <person name="Simone D."/>
            <person name="Lopez-Fernandez M."/>
            <person name="Wu X."/>
            <person name="de Brujin I."/>
            <person name="Lundin D."/>
            <person name="Andersson A."/>
            <person name="Bertilsson S."/>
            <person name="Dopson M."/>
        </authorList>
    </citation>
    <scope>NUCLEOTIDE SEQUENCE</scope>
    <source>
        <strain evidence="1">MM171B00229</strain>
    </source>
</reference>
<dbReference type="EMBL" id="MT143886">
    <property type="protein sequence ID" value="QJB04615.1"/>
    <property type="molecule type" value="Genomic_DNA"/>
</dbReference>
<evidence type="ECO:0000313" key="1">
    <source>
        <dbReference type="EMBL" id="QJB04615.1"/>
    </source>
</evidence>
<organism evidence="1">
    <name type="scientific">viral metagenome</name>
    <dbReference type="NCBI Taxonomy" id="1070528"/>
    <lineage>
        <taxon>unclassified sequences</taxon>
        <taxon>metagenomes</taxon>
        <taxon>organismal metagenomes</taxon>
    </lineage>
</organism>
<gene>
    <name evidence="1" type="ORF">MM171B00229_0031</name>
</gene>
<proteinExistence type="predicted"/>
<dbReference type="InterPro" id="IPR058240">
    <property type="entry name" value="rSAM_sf"/>
</dbReference>
<dbReference type="SUPFAM" id="SSF102114">
    <property type="entry name" value="Radical SAM enzymes"/>
    <property type="match status" value="1"/>
</dbReference>
<sequence>MPNLALMKLAAWHINQDDEVELLREGYHAKLKNIDKIYVSCIFPQNVPAVASMLSWFKGIPVEYGGPGFDKPSHLPEEVEHIRPWYPLYGVDYDMGKTTWGCPKKCPFCVVPNLEGDFQEHADIEEFHWPGHKNVVLMDNNYLYSTRWEETLDWINQRKMKVNFNQGLDLQYLTHEKADVLRRTRLYPSSFKKPGVSFAWDLMEEEPYVERGIKILKDSGFRMWKVQIYMLVGFNTTFEQDLYRVDKILGHGLDPFVMVYNHRRDDPQLLRLARWVNKHLYSVVDFKDYHVEDEE</sequence>
<protein>
    <recommendedName>
        <fullName evidence="2">Radical SAM superfamily protein</fullName>
    </recommendedName>
</protein>
<dbReference type="AlphaFoldDB" id="A0A6M3MGI5"/>
<name>A0A6M3MGI5_9ZZZZ</name>